<dbReference type="NCBIfam" id="NF037997">
    <property type="entry name" value="Na_Pi_symport"/>
    <property type="match status" value="1"/>
</dbReference>
<dbReference type="EMBL" id="JBHSGL010000002">
    <property type="protein sequence ID" value="MFC4711450.1"/>
    <property type="molecule type" value="Genomic_DNA"/>
</dbReference>
<feature type="transmembrane region" description="Helical" evidence="6">
    <location>
        <begin position="246"/>
        <end position="267"/>
    </location>
</feature>
<evidence type="ECO:0000313" key="9">
    <source>
        <dbReference type="Proteomes" id="UP001595932"/>
    </source>
</evidence>
<dbReference type="InterPro" id="IPR004633">
    <property type="entry name" value="NaPi_cotrn-rel/YqeW-like"/>
</dbReference>
<dbReference type="InterPro" id="IPR026022">
    <property type="entry name" value="PhoU_dom"/>
</dbReference>
<dbReference type="PANTHER" id="PTHR10010:SF46">
    <property type="entry name" value="SODIUM-DEPENDENT PHOSPHATE TRANSPORT PROTEIN 2B"/>
    <property type="match status" value="1"/>
</dbReference>
<feature type="transmembrane region" description="Helical" evidence="6">
    <location>
        <begin position="52"/>
        <end position="79"/>
    </location>
</feature>
<proteinExistence type="predicted"/>
<evidence type="ECO:0000256" key="6">
    <source>
        <dbReference type="SAM" id="Phobius"/>
    </source>
</evidence>
<name>A0ABV9M8N4_9BACL</name>
<feature type="transmembrane region" description="Helical" evidence="6">
    <location>
        <begin position="133"/>
        <end position="155"/>
    </location>
</feature>
<keyword evidence="4 6" id="KW-1133">Transmembrane helix</keyword>
<feature type="domain" description="PhoU" evidence="7">
    <location>
        <begin position="346"/>
        <end position="433"/>
    </location>
</feature>
<reference evidence="9" key="1">
    <citation type="journal article" date="2019" name="Int. J. Syst. Evol. Microbiol.">
        <title>The Global Catalogue of Microorganisms (GCM) 10K type strain sequencing project: providing services to taxonomists for standard genome sequencing and annotation.</title>
        <authorList>
            <consortium name="The Broad Institute Genomics Platform"/>
            <consortium name="The Broad Institute Genome Sequencing Center for Infectious Disease"/>
            <person name="Wu L."/>
            <person name="Ma J."/>
        </authorList>
    </citation>
    <scope>NUCLEOTIDE SEQUENCE [LARGE SCALE GENOMIC DNA]</scope>
    <source>
        <strain evidence="9">CGMCC 1.12151</strain>
    </source>
</reference>
<comment type="subcellular location">
    <subcellularLocation>
        <location evidence="1">Cell membrane</location>
        <topology evidence="1">Multi-pass membrane protein</topology>
    </subcellularLocation>
</comment>
<sequence length="540" mass="58917">MDVQQLVFLFIGGLGIFLFGIKTLGDNLQKIAGDGLRNLLDRFTTNPIKGMLAGIFVTILLQTSTGTTVLTIGLVNAGFMTLRQAIGVIIGANIGTTATAFIIGIKISEYAFPIIFLGTVLLFFFHNERVKNYGRAIFGFGALFLGLNLMGDGLYPLRDAPLFQELTISMSNNPLLGVLIGTVFTVAVQSSSAAIGLLQTLFAQGSMTLDAALPVLFGDNIGTTITAVLAAIGASVTAKRAALVHVIFNVVGAVVVLLLLVPFTALVEWIQATLNLNPEMTIAFAHGIFNISNAALQLPFVAVLAWIVIKAIPGDDKAIAHTPEHLDNRFIEQSPSIAIGQAKKEVLRMADLAGEGLEEVIMYFNTKKDKHRDMVIQYESAINSLDESISEYMTKISTHSLTPNDSKTHSVLLNTVRDLERVGDHMENIMELVDYQRENKVVFSEDAISDIEEMFTLTLSTLRQAIHALDTDNIEEAKEVAKKEDDIDRMERVLRKKHILRVNNRECTGTAGIVFTDMVSNLERVGDHAVNIAETVLEVD</sequence>
<feature type="transmembrane region" description="Helical" evidence="6">
    <location>
        <begin position="211"/>
        <end position="234"/>
    </location>
</feature>
<evidence type="ECO:0000256" key="3">
    <source>
        <dbReference type="ARBA" id="ARBA00022692"/>
    </source>
</evidence>
<dbReference type="NCBIfam" id="TIGR00704">
    <property type="entry name" value="NaPi_cotrn_rel"/>
    <property type="match status" value="1"/>
</dbReference>
<feature type="transmembrane region" description="Helical" evidence="6">
    <location>
        <begin position="110"/>
        <end position="127"/>
    </location>
</feature>
<dbReference type="SUPFAM" id="SSF109755">
    <property type="entry name" value="PhoU-like"/>
    <property type="match status" value="1"/>
</dbReference>
<feature type="transmembrane region" description="Helical" evidence="6">
    <location>
        <begin position="175"/>
        <end position="199"/>
    </location>
</feature>
<organism evidence="8 9">
    <name type="scientific">Planococcus dechangensis</name>
    <dbReference type="NCBI Taxonomy" id="1176255"/>
    <lineage>
        <taxon>Bacteria</taxon>
        <taxon>Bacillati</taxon>
        <taxon>Bacillota</taxon>
        <taxon>Bacilli</taxon>
        <taxon>Bacillales</taxon>
        <taxon>Caryophanaceae</taxon>
        <taxon>Planococcus</taxon>
    </lineage>
</organism>
<evidence type="ECO:0000313" key="8">
    <source>
        <dbReference type="EMBL" id="MFC4711450.1"/>
    </source>
</evidence>
<feature type="transmembrane region" description="Helical" evidence="6">
    <location>
        <begin position="287"/>
        <end position="309"/>
    </location>
</feature>
<comment type="caution">
    <text evidence="8">The sequence shown here is derived from an EMBL/GenBank/DDBJ whole genome shotgun (WGS) entry which is preliminary data.</text>
</comment>
<evidence type="ECO:0000259" key="7">
    <source>
        <dbReference type="Pfam" id="PF01895"/>
    </source>
</evidence>
<keyword evidence="5 6" id="KW-0472">Membrane</keyword>
<dbReference type="InterPro" id="IPR003841">
    <property type="entry name" value="Na/Pi_transpt"/>
</dbReference>
<dbReference type="Pfam" id="PF02690">
    <property type="entry name" value="Na_Pi_cotrans"/>
    <property type="match status" value="2"/>
</dbReference>
<evidence type="ECO:0000256" key="2">
    <source>
        <dbReference type="ARBA" id="ARBA00022475"/>
    </source>
</evidence>
<evidence type="ECO:0000256" key="1">
    <source>
        <dbReference type="ARBA" id="ARBA00004651"/>
    </source>
</evidence>
<feature type="transmembrane region" description="Helical" evidence="6">
    <location>
        <begin position="85"/>
        <end position="103"/>
    </location>
</feature>
<feature type="domain" description="PhoU" evidence="7">
    <location>
        <begin position="451"/>
        <end position="536"/>
    </location>
</feature>
<dbReference type="Proteomes" id="UP001595932">
    <property type="component" value="Unassembled WGS sequence"/>
</dbReference>
<keyword evidence="2" id="KW-1003">Cell membrane</keyword>
<dbReference type="Pfam" id="PF01895">
    <property type="entry name" value="PhoU"/>
    <property type="match status" value="2"/>
</dbReference>
<keyword evidence="3 6" id="KW-0812">Transmembrane</keyword>
<feature type="transmembrane region" description="Helical" evidence="6">
    <location>
        <begin position="6"/>
        <end position="24"/>
    </location>
</feature>
<accession>A0ABV9M8N4</accession>
<evidence type="ECO:0000256" key="5">
    <source>
        <dbReference type="ARBA" id="ARBA00023136"/>
    </source>
</evidence>
<evidence type="ECO:0000256" key="4">
    <source>
        <dbReference type="ARBA" id="ARBA00022989"/>
    </source>
</evidence>
<dbReference type="PANTHER" id="PTHR10010">
    <property type="entry name" value="SOLUTE CARRIER FAMILY 34 SODIUM PHOSPHATE , MEMBER 2-RELATED"/>
    <property type="match status" value="1"/>
</dbReference>
<dbReference type="Gene3D" id="1.20.58.220">
    <property type="entry name" value="Phosphate transport system protein phou homolog 2, domain 2"/>
    <property type="match status" value="1"/>
</dbReference>
<dbReference type="InterPro" id="IPR038078">
    <property type="entry name" value="PhoU-like_sf"/>
</dbReference>
<keyword evidence="9" id="KW-1185">Reference proteome</keyword>
<protein>
    <submittedName>
        <fullName evidence="8">Na/Pi cotransporter family protein</fullName>
    </submittedName>
</protein>
<gene>
    <name evidence="8" type="ORF">ACFO5U_01185</name>
</gene>
<dbReference type="RefSeq" id="WP_377275943.1">
    <property type="nucleotide sequence ID" value="NZ_JBHSGL010000002.1"/>
</dbReference>